<proteinExistence type="predicted"/>
<organism evidence="1">
    <name type="scientific">viral metagenome</name>
    <dbReference type="NCBI Taxonomy" id="1070528"/>
    <lineage>
        <taxon>unclassified sequences</taxon>
        <taxon>metagenomes</taxon>
        <taxon>organismal metagenomes</taxon>
    </lineage>
</organism>
<reference evidence="1" key="1">
    <citation type="journal article" date="2020" name="Nature">
        <title>Giant virus diversity and host interactions through global metagenomics.</title>
        <authorList>
            <person name="Schulz F."/>
            <person name="Roux S."/>
            <person name="Paez-Espino D."/>
            <person name="Jungbluth S."/>
            <person name="Walsh D.A."/>
            <person name="Denef V.J."/>
            <person name="McMahon K.D."/>
            <person name="Konstantinidis K.T."/>
            <person name="Eloe-Fadrosh E.A."/>
            <person name="Kyrpides N.C."/>
            <person name="Woyke T."/>
        </authorList>
    </citation>
    <scope>NUCLEOTIDE SEQUENCE</scope>
    <source>
        <strain evidence="1">GVMAG-M-3300021185-45</strain>
    </source>
</reference>
<accession>A0A6C0CJH5</accession>
<protein>
    <submittedName>
        <fullName evidence="1">Uncharacterized protein</fullName>
    </submittedName>
</protein>
<evidence type="ECO:0000313" key="1">
    <source>
        <dbReference type="EMBL" id="QHT04312.1"/>
    </source>
</evidence>
<sequence length="204" mass="24238">MINPSETVLDPAFQFKKKMDILFSVNNYSCETLKPVMVEENSDYGLMYTTDKLEGPTEANNTIVTRNIDFITKKPKNMFNYLVNDCKKEPEIEEPINYKYNRIIIDKNYGNDDDGESQDEDIDSMIKDIKNDIKRINKNITYKKKDTMILNTTMFKNYEKNEEWLNNKYDELNMKFFLDQSNTVLKDLKDIDDYIFADNIFKRI</sequence>
<dbReference type="AlphaFoldDB" id="A0A6C0CJH5"/>
<name>A0A6C0CJH5_9ZZZZ</name>
<dbReference type="EMBL" id="MN739426">
    <property type="protein sequence ID" value="QHT04312.1"/>
    <property type="molecule type" value="Genomic_DNA"/>
</dbReference>